<sequence>MGMGAKAGDHRNAEPAHVIGELIQLRAMDARIDQDQSIPPRTTTELAQTHSLCRTQTPSAT</sequence>
<protein>
    <submittedName>
        <fullName evidence="2">Uncharacterized protein</fullName>
    </submittedName>
</protein>
<evidence type="ECO:0000313" key="3">
    <source>
        <dbReference type="Proteomes" id="UP000641386"/>
    </source>
</evidence>
<dbReference type="EMBL" id="BNBC01000067">
    <property type="protein sequence ID" value="GHF14193.1"/>
    <property type="molecule type" value="Genomic_DNA"/>
</dbReference>
<reference evidence="2" key="2">
    <citation type="submission" date="2020-09" db="EMBL/GenBank/DDBJ databases">
        <authorList>
            <person name="Sun Q."/>
            <person name="Ohkuma M."/>
        </authorList>
    </citation>
    <scope>NUCLEOTIDE SEQUENCE</scope>
    <source>
        <strain evidence="2">JCM 3302</strain>
    </source>
</reference>
<evidence type="ECO:0000313" key="2">
    <source>
        <dbReference type="EMBL" id="GHF14193.1"/>
    </source>
</evidence>
<reference evidence="2" key="1">
    <citation type="journal article" date="2014" name="Int. J. Syst. Evol. Microbiol.">
        <title>Complete genome sequence of Corynebacterium casei LMG S-19264T (=DSM 44701T), isolated from a smear-ripened cheese.</title>
        <authorList>
            <consortium name="US DOE Joint Genome Institute (JGI-PGF)"/>
            <person name="Walter F."/>
            <person name="Albersmeier A."/>
            <person name="Kalinowski J."/>
            <person name="Ruckert C."/>
        </authorList>
    </citation>
    <scope>NUCLEOTIDE SEQUENCE</scope>
    <source>
        <strain evidence="2">JCM 3302</strain>
    </source>
</reference>
<gene>
    <name evidence="2" type="ORF">GCM10014715_82040</name>
</gene>
<proteinExistence type="predicted"/>
<name>A0A919AM05_9ACTN</name>
<evidence type="ECO:0000256" key="1">
    <source>
        <dbReference type="SAM" id="MobiDB-lite"/>
    </source>
</evidence>
<dbReference type="AlphaFoldDB" id="A0A919AM05"/>
<organism evidence="2 3">
    <name type="scientific">Streptomyces spiralis</name>
    <dbReference type="NCBI Taxonomy" id="66376"/>
    <lineage>
        <taxon>Bacteria</taxon>
        <taxon>Bacillati</taxon>
        <taxon>Actinomycetota</taxon>
        <taxon>Actinomycetes</taxon>
        <taxon>Kitasatosporales</taxon>
        <taxon>Streptomycetaceae</taxon>
        <taxon>Streptomyces</taxon>
    </lineage>
</organism>
<comment type="caution">
    <text evidence="2">The sequence shown here is derived from an EMBL/GenBank/DDBJ whole genome shotgun (WGS) entry which is preliminary data.</text>
</comment>
<keyword evidence="3" id="KW-1185">Reference proteome</keyword>
<accession>A0A919AM05</accession>
<dbReference type="Proteomes" id="UP000641386">
    <property type="component" value="Unassembled WGS sequence"/>
</dbReference>
<feature type="region of interest" description="Disordered" evidence="1">
    <location>
        <begin position="38"/>
        <end position="61"/>
    </location>
</feature>